<evidence type="ECO:0000313" key="1">
    <source>
        <dbReference type="EMBL" id="EPE34959.1"/>
    </source>
</evidence>
<evidence type="ECO:0000313" key="2">
    <source>
        <dbReference type="Proteomes" id="UP000016922"/>
    </source>
</evidence>
<proteinExistence type="predicted"/>
<sequence length="425" mass="48552">MASPFETLLQEIRDMIYAECLLVENIKTMTGDDNIVVINGHTWHKNSRHTQELLKFNRNEGREPYAMFLNWGETTPGLFLANKNISADTLKYYYTNNEFVSIQASSWLLRLCVNRFIPLKITQDQRPDALPSVLNLELWHDLPQHRNLNDVCCAIMHANYLPFLVDFVNTLSSDNRPTTCDLGITPGLFTYPSIKEIRIAPCGSSKYYLDPRKISEGLLHDLKGMSRMHIQFTLEGFSQGEIQDFLACSKQCEWSLEYQLSVISRLTTEASHLAESQDYLGARGKLIVAAYMCGVNQDYGSYYYWNVLGNLRESNPIEKIFALMEIWVANSKVSAKLGRPQEAKRFLRLVREMCDQCTEIEAIFVAARLRDGDLAIAKAVLNHAMLKRAGTPGIKKLYKEYKALRNTRFAAVQKLRMDDESQTSG</sequence>
<dbReference type="HOGENOM" id="CLU_645646_0_0_1"/>
<reference evidence="1 2" key="1">
    <citation type="journal article" date="2013" name="BMC Genomics">
        <title>Genomics-driven discovery of the pneumocandin biosynthetic gene cluster in the fungus Glarea lozoyensis.</title>
        <authorList>
            <person name="Chen L."/>
            <person name="Yue Q."/>
            <person name="Zhang X."/>
            <person name="Xiang M."/>
            <person name="Wang C."/>
            <person name="Li S."/>
            <person name="Che Y."/>
            <person name="Ortiz-Lopez F.J."/>
            <person name="Bills G.F."/>
            <person name="Liu X."/>
            <person name="An Z."/>
        </authorList>
    </citation>
    <scope>NUCLEOTIDE SEQUENCE [LARGE SCALE GENOMIC DNA]</scope>
    <source>
        <strain evidence="2">ATCC 20868 / MF5171</strain>
    </source>
</reference>
<dbReference type="AlphaFoldDB" id="S3DCZ0"/>
<dbReference type="RefSeq" id="XP_008077946.1">
    <property type="nucleotide sequence ID" value="XM_008079755.1"/>
</dbReference>
<name>S3DCZ0_GLAL2</name>
<protein>
    <submittedName>
        <fullName evidence="1">Uncharacterized protein</fullName>
    </submittedName>
</protein>
<dbReference type="EMBL" id="KE145355">
    <property type="protein sequence ID" value="EPE34959.1"/>
    <property type="molecule type" value="Genomic_DNA"/>
</dbReference>
<organism evidence="1 2">
    <name type="scientific">Glarea lozoyensis (strain ATCC 20868 / MF5171)</name>
    <dbReference type="NCBI Taxonomy" id="1116229"/>
    <lineage>
        <taxon>Eukaryota</taxon>
        <taxon>Fungi</taxon>
        <taxon>Dikarya</taxon>
        <taxon>Ascomycota</taxon>
        <taxon>Pezizomycotina</taxon>
        <taxon>Leotiomycetes</taxon>
        <taxon>Helotiales</taxon>
        <taxon>Helotiaceae</taxon>
        <taxon>Glarea</taxon>
    </lineage>
</organism>
<keyword evidence="2" id="KW-1185">Reference proteome</keyword>
<dbReference type="GeneID" id="19469700"/>
<accession>S3DCZ0</accession>
<dbReference type="Proteomes" id="UP000016922">
    <property type="component" value="Unassembled WGS sequence"/>
</dbReference>
<gene>
    <name evidence="1" type="ORF">GLAREA_10654</name>
</gene>
<dbReference type="KEGG" id="glz:GLAREA_10654"/>